<dbReference type="KEGG" id="trd:THERU_00075"/>
<comment type="catalytic activity">
    <reaction evidence="1 6">
        <text>(2R)-2-phosphoglycerate = (2R)-3-phosphoglycerate</text>
        <dbReference type="Rhea" id="RHEA:15901"/>
        <dbReference type="ChEBI" id="CHEBI:58272"/>
        <dbReference type="ChEBI" id="CHEBI:58289"/>
        <dbReference type="EC" id="5.4.2.12"/>
    </reaction>
</comment>
<reference evidence="8 9" key="1">
    <citation type="submission" date="2013-12" db="EMBL/GenBank/DDBJ databases">
        <authorList>
            <consortium name="DOE Joint Genome Institute"/>
            <person name="Eisen J."/>
            <person name="Huntemann M."/>
            <person name="Han J."/>
            <person name="Chen A."/>
            <person name="Kyrpides N."/>
            <person name="Mavromatis K."/>
            <person name="Markowitz V."/>
            <person name="Palaniappan K."/>
            <person name="Ivanova N."/>
            <person name="Schaumberg A."/>
            <person name="Pati A."/>
            <person name="Liolios K."/>
            <person name="Nordberg H.P."/>
            <person name="Cantor M.N."/>
            <person name="Hua S.X."/>
            <person name="Woyke T."/>
        </authorList>
    </citation>
    <scope>NUCLEOTIDE SEQUENCE [LARGE SCALE GENOMIC DNA]</scope>
    <source>
        <strain evidence="8 9">DSM 23557</strain>
    </source>
</reference>
<evidence type="ECO:0000256" key="2">
    <source>
        <dbReference type="ARBA" id="ARBA00002315"/>
    </source>
</evidence>
<dbReference type="OrthoDB" id="9804453at2"/>
<comment type="pathway">
    <text evidence="6">Carbohydrate degradation; glycolysis; pyruvate from D-glyceraldehyde 3-phosphate: step 3/5.</text>
</comment>
<dbReference type="Gene3D" id="3.40.720.10">
    <property type="entry name" value="Alkaline Phosphatase, subunit A"/>
    <property type="match status" value="2"/>
</dbReference>
<dbReference type="EC" id="5.4.2.12" evidence="6"/>
<keyword evidence="4 6" id="KW-0324">Glycolysis</keyword>
<dbReference type="Pfam" id="PF01676">
    <property type="entry name" value="Metalloenzyme"/>
    <property type="match status" value="1"/>
</dbReference>
<dbReference type="Proteomes" id="UP000018914">
    <property type="component" value="Chromosome"/>
</dbReference>
<dbReference type="eggNOG" id="COG3635">
    <property type="taxonomic scope" value="Bacteria"/>
</dbReference>
<dbReference type="InterPro" id="IPR017850">
    <property type="entry name" value="Alkaline_phosphatase_core_sf"/>
</dbReference>
<evidence type="ECO:0000256" key="5">
    <source>
        <dbReference type="ARBA" id="ARBA00023235"/>
    </source>
</evidence>
<dbReference type="STRING" id="75906.THERU_00075"/>
<dbReference type="AlphaFoldDB" id="W0DEH6"/>
<dbReference type="UniPathway" id="UPA00109">
    <property type="reaction ID" value="UER00186"/>
</dbReference>
<comment type="similarity">
    <text evidence="3 6">Belongs to the BPG-independent phosphoglycerate mutase family. A-PGAM subfamily.</text>
</comment>
<organism evidence="9">
    <name type="scientific">Thermocrinis ruber</name>
    <dbReference type="NCBI Taxonomy" id="75906"/>
    <lineage>
        <taxon>Bacteria</taxon>
        <taxon>Pseudomonadati</taxon>
        <taxon>Aquificota</taxon>
        <taxon>Aquificia</taxon>
        <taxon>Aquificales</taxon>
        <taxon>Aquificaceae</taxon>
        <taxon>Thermocrinis</taxon>
    </lineage>
</organism>
<dbReference type="GO" id="GO:0004619">
    <property type="term" value="F:phosphoglycerate mutase activity"/>
    <property type="evidence" value="ECO:0007669"/>
    <property type="project" value="UniProtKB-UniRule"/>
</dbReference>
<evidence type="ECO:0000256" key="4">
    <source>
        <dbReference type="ARBA" id="ARBA00023152"/>
    </source>
</evidence>
<evidence type="ECO:0000259" key="7">
    <source>
        <dbReference type="Pfam" id="PF01676"/>
    </source>
</evidence>
<dbReference type="InterPro" id="IPR023665">
    <property type="entry name" value="ApgAM_prokaryotes"/>
</dbReference>
<dbReference type="PATRIC" id="fig|75906.3.peg.15"/>
<dbReference type="HAMAP" id="MF_01402_B">
    <property type="entry name" value="ApgM_B"/>
    <property type="match status" value="1"/>
</dbReference>
<evidence type="ECO:0000256" key="1">
    <source>
        <dbReference type="ARBA" id="ARBA00000370"/>
    </source>
</evidence>
<keyword evidence="5 6" id="KW-0413">Isomerase</keyword>
<keyword evidence="9" id="KW-1185">Reference proteome</keyword>
<gene>
    <name evidence="6" type="primary">apgM</name>
    <name evidence="8" type="ORF">THERU_00075</name>
</gene>
<sequence length="407" mass="45330">MIMLEKLVQKNNSKLLLVVLDGIGGLPVKDGKTELELAHTPNLDSLAKESALGLHIPVDYGITPGSGPGHLGIFGYDPLEYQIGRGILEALGLGIEVKDTDIAIRGNYATVEYVDGKPIVKDRRAGRIATEENRRITQRIKENIKEIDGVEVIIEPGMEHRFALVLRFPHPLPEGSDQIKDTDPQKEGKEPLKPIAMNANAQRVAEVVEKFVHKVGELLKDEPKANYVLLRGFSQKPKMKGFEERFGLKACAIAVYPMYRGLASLVGMDVINFEGSSIEDEIETLRSLWNDYDFFFLHIKKTDSYGEDGNWEGKVKVIEEFDKNLPKILELKPSVLVITGDHSTPSVLKGHSWHPVPVLLKSDYVLGGTSQRFTERECLKGELGIFPAKKLINIMFAHSLRLAKYGA</sequence>
<evidence type="ECO:0000256" key="3">
    <source>
        <dbReference type="ARBA" id="ARBA00005524"/>
    </source>
</evidence>
<dbReference type="PIRSF" id="PIRSF006392">
    <property type="entry name" value="IPGAM_arch"/>
    <property type="match status" value="1"/>
</dbReference>
<dbReference type="EMBL" id="CP007028">
    <property type="protein sequence ID" value="AHE95305.1"/>
    <property type="molecule type" value="Genomic_DNA"/>
</dbReference>
<dbReference type="HOGENOM" id="CLU_034906_2_0_0"/>
<dbReference type="InterPro" id="IPR004456">
    <property type="entry name" value="Pglycerate_mutase_ApgM"/>
</dbReference>
<evidence type="ECO:0000313" key="8">
    <source>
        <dbReference type="EMBL" id="AHE95305.1"/>
    </source>
</evidence>
<dbReference type="NCBIfam" id="NF003160">
    <property type="entry name" value="PRK04135.1"/>
    <property type="match status" value="1"/>
</dbReference>
<dbReference type="GO" id="GO:0046872">
    <property type="term" value="F:metal ion binding"/>
    <property type="evidence" value="ECO:0007669"/>
    <property type="project" value="InterPro"/>
</dbReference>
<dbReference type="InterPro" id="IPR006124">
    <property type="entry name" value="Metalloenzyme"/>
</dbReference>
<dbReference type="NCBIfam" id="TIGR00306">
    <property type="entry name" value="apgM"/>
    <property type="match status" value="1"/>
</dbReference>
<evidence type="ECO:0000256" key="6">
    <source>
        <dbReference type="HAMAP-Rule" id="MF_01402"/>
    </source>
</evidence>
<dbReference type="SUPFAM" id="SSF53649">
    <property type="entry name" value="Alkaline phosphatase-like"/>
    <property type="match status" value="1"/>
</dbReference>
<feature type="domain" description="Metalloenzyme" evidence="7">
    <location>
        <begin position="14"/>
        <end position="396"/>
    </location>
</feature>
<accession>W0DEH6</accession>
<evidence type="ECO:0000313" key="9">
    <source>
        <dbReference type="Proteomes" id="UP000018914"/>
    </source>
</evidence>
<protein>
    <recommendedName>
        <fullName evidence="6">Probable 2,3-bisphosphoglycerate-independent phosphoglycerate mutase</fullName>
        <shortName evidence="6">BPG-independent PGAM</shortName>
        <shortName evidence="6">Phosphoglyceromutase</shortName>
        <shortName evidence="6">aPGAM</shortName>
        <ecNumber evidence="6">5.4.2.12</ecNumber>
    </recommendedName>
</protein>
<dbReference type="PANTHER" id="PTHR31209:SF0">
    <property type="entry name" value="METALLOENZYME DOMAIN-CONTAINING PROTEIN"/>
    <property type="match status" value="1"/>
</dbReference>
<dbReference type="Pfam" id="PF10143">
    <property type="entry name" value="PhosphMutase"/>
    <property type="match status" value="1"/>
</dbReference>
<name>W0DEH6_9AQUI</name>
<dbReference type="PANTHER" id="PTHR31209">
    <property type="entry name" value="COFACTOR-INDEPENDENT PHOSPHOGLYCERATE MUTASE"/>
    <property type="match status" value="1"/>
</dbReference>
<proteinExistence type="inferred from homology"/>
<dbReference type="GO" id="GO:0006096">
    <property type="term" value="P:glycolytic process"/>
    <property type="evidence" value="ECO:0007669"/>
    <property type="project" value="UniProtKB-UniRule"/>
</dbReference>
<comment type="function">
    <text evidence="2 6">Catalyzes the interconversion of 2-phosphoglycerate and 3-phosphoglycerate.</text>
</comment>
<dbReference type="CDD" id="cd16011">
    <property type="entry name" value="iPGM_like"/>
    <property type="match status" value="1"/>
</dbReference>